<proteinExistence type="predicted"/>
<organism evidence="1 2">
    <name type="scientific">Sorangium cellulosum</name>
    <name type="common">Polyangium cellulosum</name>
    <dbReference type="NCBI Taxonomy" id="56"/>
    <lineage>
        <taxon>Bacteria</taxon>
        <taxon>Pseudomonadati</taxon>
        <taxon>Myxococcota</taxon>
        <taxon>Polyangia</taxon>
        <taxon>Polyangiales</taxon>
        <taxon>Polyangiaceae</taxon>
        <taxon>Sorangium</taxon>
    </lineage>
</organism>
<dbReference type="EMBL" id="CP012670">
    <property type="protein sequence ID" value="AUX20964.1"/>
    <property type="molecule type" value="Genomic_DNA"/>
</dbReference>
<protein>
    <submittedName>
        <fullName evidence="1">Uncharacterized protein</fullName>
    </submittedName>
</protein>
<dbReference type="Pfam" id="PF19458">
    <property type="entry name" value="DUF5995"/>
    <property type="match status" value="1"/>
</dbReference>
<sequence>MNTLTSDRPLATRSKQARSWIAQSPAASSARHAVLQGVPRRPSDVVEALAALETVAARLRERNDPRAVFPEVYAVITRRVKEVVVDGRDGRFLEAAWISRLAGIFCEYYLEALAASLEGRTTGIEAWDVAFQCNGTQGTAAAVHALLGINAHINYDLALGLYRNIVQHGAAQDARLLRRYRHDHDLVNDVLAAAMPEIFEILRERHGCPLARIATVTRDVQRTVSSVALSLLRGWRDRVWGDLLSLLAARGEADRRAVLARMNRRSGKIARTLSVGNGALRAGEPLFRGAALRLALAA</sequence>
<evidence type="ECO:0000313" key="2">
    <source>
        <dbReference type="Proteomes" id="UP000295781"/>
    </source>
</evidence>
<name>A0A4P2PW34_SORCE</name>
<dbReference type="AlphaFoldDB" id="A0A4P2PW34"/>
<dbReference type="InterPro" id="IPR046037">
    <property type="entry name" value="DUF5995"/>
</dbReference>
<dbReference type="RefSeq" id="WP_242515959.1">
    <property type="nucleotide sequence ID" value="NZ_CP012670.1"/>
</dbReference>
<evidence type="ECO:0000313" key="1">
    <source>
        <dbReference type="EMBL" id="AUX20964.1"/>
    </source>
</evidence>
<reference evidence="1 2" key="1">
    <citation type="submission" date="2015-09" db="EMBL/GenBank/DDBJ databases">
        <title>Sorangium comparison.</title>
        <authorList>
            <person name="Zaburannyi N."/>
            <person name="Bunk B."/>
            <person name="Overmann J."/>
            <person name="Mueller R."/>
        </authorList>
    </citation>
    <scope>NUCLEOTIDE SEQUENCE [LARGE SCALE GENOMIC DNA]</scope>
    <source>
        <strain evidence="1 2">So ceGT47</strain>
    </source>
</reference>
<accession>A0A4P2PW34</accession>
<gene>
    <name evidence="1" type="ORF">SOCEGT47_014410</name>
</gene>
<dbReference type="Proteomes" id="UP000295781">
    <property type="component" value="Chromosome"/>
</dbReference>